<reference evidence="1" key="1">
    <citation type="journal article" date="2021" name="Microb. Physiol.">
        <title>Proteogenomic Insights into the Physiology of Marine, Sulfate-Reducing, Filamentous Desulfonema limicola and Desulfonema magnum.</title>
        <authorList>
            <person name="Schnaars V."/>
            <person name="Wohlbrand L."/>
            <person name="Scheve S."/>
            <person name="Hinrichs C."/>
            <person name="Reinhardt R."/>
            <person name="Rabus R."/>
        </authorList>
    </citation>
    <scope>NUCLEOTIDE SEQUENCE</scope>
    <source>
        <strain evidence="1">4be13</strain>
    </source>
</reference>
<dbReference type="AlphaFoldDB" id="A0A975BV69"/>
<name>A0A975BV69_9BACT</name>
<accession>A0A975BV69</accession>
<dbReference type="Proteomes" id="UP000663722">
    <property type="component" value="Chromosome"/>
</dbReference>
<dbReference type="KEGG" id="dmm:dnm_085000"/>
<evidence type="ECO:0000313" key="2">
    <source>
        <dbReference type="Proteomes" id="UP000663722"/>
    </source>
</evidence>
<gene>
    <name evidence="1" type="ORF">dnm_085000</name>
</gene>
<proteinExistence type="predicted"/>
<protein>
    <submittedName>
        <fullName evidence="1">Uncharacterized protein</fullName>
    </submittedName>
</protein>
<evidence type="ECO:0000313" key="1">
    <source>
        <dbReference type="EMBL" id="QTA92420.1"/>
    </source>
</evidence>
<organism evidence="1 2">
    <name type="scientific">Desulfonema magnum</name>
    <dbReference type="NCBI Taxonomy" id="45655"/>
    <lineage>
        <taxon>Bacteria</taxon>
        <taxon>Pseudomonadati</taxon>
        <taxon>Thermodesulfobacteriota</taxon>
        <taxon>Desulfobacteria</taxon>
        <taxon>Desulfobacterales</taxon>
        <taxon>Desulfococcaceae</taxon>
        <taxon>Desulfonema</taxon>
    </lineage>
</organism>
<dbReference type="EMBL" id="CP061800">
    <property type="protein sequence ID" value="QTA92420.1"/>
    <property type="molecule type" value="Genomic_DNA"/>
</dbReference>
<keyword evidence="2" id="KW-1185">Reference proteome</keyword>
<sequence>MIMTGERNSENPKACRTIFQIVRKNNLKNCFTFEKPVRINAVGH</sequence>